<feature type="compositionally biased region" description="Polar residues" evidence="1">
    <location>
        <begin position="350"/>
        <end position="361"/>
    </location>
</feature>
<accession>A0A7T0BT45</accession>
<dbReference type="EMBL" id="CP048685">
    <property type="protein sequence ID" value="QPJ60446.1"/>
    <property type="molecule type" value="Genomic_DNA"/>
</dbReference>
<feature type="compositionally biased region" description="Acidic residues" evidence="1">
    <location>
        <begin position="312"/>
        <end position="322"/>
    </location>
</feature>
<reference evidence="2 3" key="1">
    <citation type="submission" date="2020-02" db="EMBL/GenBank/DDBJ databases">
        <title>Genomic and physiological characterization of two novel Nitrospinaceae genera.</title>
        <authorList>
            <person name="Mueller A.J."/>
            <person name="Jung M.-Y."/>
            <person name="Strachan C.R."/>
            <person name="Herbold C.W."/>
            <person name="Kirkegaard R.H."/>
            <person name="Daims H."/>
        </authorList>
    </citation>
    <scope>NUCLEOTIDE SEQUENCE [LARGE SCALE GENOMIC DNA]</scope>
    <source>
        <strain evidence="2">EB</strain>
    </source>
</reference>
<sequence length="361" mass="38737">MPQYICSQCNKEYDTITADGFCTNQPECEFGTGWLREKGSAKSADDSGLTPLEFGNEAGLCILMMDGSFSMNEPAFPESDYPGTRYKLVAMNAAGGIWSLKSMTHRESAYLALAVFGGEPKLVSIKSVEDIFKEHDTPEALADSIQKTLENETPDARFTNINSAVQLAYEIKQAFIGGDLSGFGGPTDFKPVIHPVVRGSEEREEFIDIPNVRALIYTDGEHNVTSAIKNPFAGDEQSVLITAFIGEKDAKGVSQMQGLACTCPKHGPANGFFLIDSPERVQTLRGIFRMASGASGFCSACLHVEQKGLEITEPESDLEEAGESGAGPAETGVDSENPSDKEESIVDTPAPQSETSSSQGT</sequence>
<proteinExistence type="predicted"/>
<evidence type="ECO:0000313" key="2">
    <source>
        <dbReference type="EMBL" id="QPJ60446.1"/>
    </source>
</evidence>
<dbReference type="KEGG" id="nli:G3M70_00495"/>
<evidence type="ECO:0000313" key="3">
    <source>
        <dbReference type="Proteomes" id="UP000594688"/>
    </source>
</evidence>
<dbReference type="AlphaFoldDB" id="A0A7T0BT45"/>
<organism evidence="2 3">
    <name type="scientific">Candidatus Nitronauta litoralis</name>
    <dbReference type="NCBI Taxonomy" id="2705533"/>
    <lineage>
        <taxon>Bacteria</taxon>
        <taxon>Pseudomonadati</taxon>
        <taxon>Nitrospinota/Tectimicrobiota group</taxon>
        <taxon>Nitrospinota</taxon>
        <taxon>Nitrospinia</taxon>
        <taxon>Nitrospinales</taxon>
        <taxon>Nitrospinaceae</taxon>
        <taxon>Candidatus Nitronauta</taxon>
    </lineage>
</organism>
<dbReference type="Proteomes" id="UP000594688">
    <property type="component" value="Chromosome"/>
</dbReference>
<feature type="region of interest" description="Disordered" evidence="1">
    <location>
        <begin position="312"/>
        <end position="361"/>
    </location>
</feature>
<name>A0A7T0BT45_9BACT</name>
<gene>
    <name evidence="2" type="ORF">G3M70_00495</name>
</gene>
<protein>
    <submittedName>
        <fullName evidence="2">Uncharacterized protein</fullName>
    </submittedName>
</protein>
<evidence type="ECO:0000256" key="1">
    <source>
        <dbReference type="SAM" id="MobiDB-lite"/>
    </source>
</evidence>